<comment type="cofactor">
    <cofactor evidence="12">
        <name>Zn(2+)</name>
        <dbReference type="ChEBI" id="CHEBI:29105"/>
    </cofactor>
    <text evidence="12">Binds 2 zinc ions per subunit.</text>
</comment>
<evidence type="ECO:0000256" key="7">
    <source>
        <dbReference type="ARBA" id="ARBA00022833"/>
    </source>
</evidence>
<accession>A0A932I1E9</accession>
<dbReference type="PANTHER" id="PTHR30580:SF0">
    <property type="entry name" value="PRIMOSOMAL PROTEIN N"/>
    <property type="match status" value="1"/>
</dbReference>
<evidence type="ECO:0000256" key="9">
    <source>
        <dbReference type="ARBA" id="ARBA00023125"/>
    </source>
</evidence>
<dbReference type="EMBL" id="JACPUR010000018">
    <property type="protein sequence ID" value="MBI3127626.1"/>
    <property type="molecule type" value="Genomic_DNA"/>
</dbReference>
<dbReference type="Pfam" id="PF17764">
    <property type="entry name" value="PriA_3primeBD"/>
    <property type="match status" value="1"/>
</dbReference>
<dbReference type="GO" id="GO:0006269">
    <property type="term" value="P:DNA replication, synthesis of primer"/>
    <property type="evidence" value="ECO:0007669"/>
    <property type="project" value="UniProtKB-KW"/>
</dbReference>
<dbReference type="InterPro" id="IPR041222">
    <property type="entry name" value="PriA_3primeBD"/>
</dbReference>
<evidence type="ECO:0000256" key="1">
    <source>
        <dbReference type="ARBA" id="ARBA00022515"/>
    </source>
</evidence>
<proteinExistence type="inferred from homology"/>
<keyword evidence="9 12" id="KW-0238">DNA-binding</keyword>
<dbReference type="GO" id="GO:0006310">
    <property type="term" value="P:DNA recombination"/>
    <property type="evidence" value="ECO:0007669"/>
    <property type="project" value="InterPro"/>
</dbReference>
<comment type="subunit">
    <text evidence="12">Component of the replication restart primosome.</text>
</comment>
<keyword evidence="10 12" id="KW-0413">Isomerase</keyword>
<evidence type="ECO:0000256" key="12">
    <source>
        <dbReference type="HAMAP-Rule" id="MF_00983"/>
    </source>
</evidence>
<dbReference type="Gene3D" id="3.40.1440.60">
    <property type="entry name" value="PriA, 3(prime) DNA-binding domain"/>
    <property type="match status" value="1"/>
</dbReference>
<feature type="binding site" evidence="12">
    <location>
        <position position="564"/>
    </location>
    <ligand>
        <name>Zn(2+)</name>
        <dbReference type="ChEBI" id="CHEBI:29105"/>
        <label>2</label>
    </ligand>
</feature>
<dbReference type="GO" id="GO:0003677">
    <property type="term" value="F:DNA binding"/>
    <property type="evidence" value="ECO:0007669"/>
    <property type="project" value="UniProtKB-UniRule"/>
</dbReference>
<evidence type="ECO:0000256" key="11">
    <source>
        <dbReference type="ARBA" id="ARBA00048988"/>
    </source>
</evidence>
<feature type="binding site" evidence="12">
    <location>
        <position position="561"/>
    </location>
    <ligand>
        <name>Zn(2+)</name>
        <dbReference type="ChEBI" id="CHEBI:29105"/>
        <label>2</label>
    </ligand>
</feature>
<reference evidence="15" key="1">
    <citation type="submission" date="2020-07" db="EMBL/GenBank/DDBJ databases">
        <title>Huge and variable diversity of episymbiotic CPR bacteria and DPANN archaea in groundwater ecosystems.</title>
        <authorList>
            <person name="He C.Y."/>
            <person name="Keren R."/>
            <person name="Whittaker M."/>
            <person name="Farag I.F."/>
            <person name="Doudna J."/>
            <person name="Cate J.H.D."/>
            <person name="Banfield J.F."/>
        </authorList>
    </citation>
    <scope>NUCLEOTIDE SEQUENCE</scope>
    <source>
        <strain evidence="15">NC_groundwater_763_Ag_S-0.2um_68_21</strain>
    </source>
</reference>
<protein>
    <recommendedName>
        <fullName evidence="12">Replication restart protein PriA</fullName>
    </recommendedName>
    <alternativeName>
        <fullName evidence="12">ATP-dependent DNA helicase PriA</fullName>
        <ecNumber evidence="12">5.6.2.4</ecNumber>
    </alternativeName>
    <alternativeName>
        <fullName evidence="12">DNA 3'-5' helicase PriA</fullName>
    </alternativeName>
</protein>
<dbReference type="CDD" id="cd17929">
    <property type="entry name" value="DEXHc_priA"/>
    <property type="match status" value="1"/>
</dbReference>
<dbReference type="SMART" id="SM00490">
    <property type="entry name" value="HELICc"/>
    <property type="match status" value="1"/>
</dbReference>
<dbReference type="GO" id="GO:0008270">
    <property type="term" value="F:zinc ion binding"/>
    <property type="evidence" value="ECO:0007669"/>
    <property type="project" value="UniProtKB-UniRule"/>
</dbReference>
<evidence type="ECO:0000256" key="4">
    <source>
        <dbReference type="ARBA" id="ARBA00022741"/>
    </source>
</evidence>
<feature type="binding site" evidence="12">
    <location>
        <position position="555"/>
    </location>
    <ligand>
        <name>Zn(2+)</name>
        <dbReference type="ChEBI" id="CHEBI:29105"/>
        <label>1</label>
    </ligand>
</feature>
<evidence type="ECO:0000256" key="3">
    <source>
        <dbReference type="ARBA" id="ARBA00022723"/>
    </source>
</evidence>
<dbReference type="InterPro" id="IPR042115">
    <property type="entry name" value="PriA_3primeBD_sf"/>
</dbReference>
<dbReference type="GO" id="GO:1990077">
    <property type="term" value="C:primosome complex"/>
    <property type="evidence" value="ECO:0007669"/>
    <property type="project" value="UniProtKB-UniRule"/>
</dbReference>
<dbReference type="Pfam" id="PF00271">
    <property type="entry name" value="Helicase_C"/>
    <property type="match status" value="1"/>
</dbReference>
<feature type="binding site" evidence="12">
    <location>
        <position position="583"/>
    </location>
    <ligand>
        <name>Zn(2+)</name>
        <dbReference type="ChEBI" id="CHEBI:29105"/>
        <label>2</label>
    </ligand>
</feature>
<dbReference type="PANTHER" id="PTHR30580">
    <property type="entry name" value="PRIMOSOMAL PROTEIN N"/>
    <property type="match status" value="1"/>
</dbReference>
<keyword evidence="6 12" id="KW-0347">Helicase</keyword>
<dbReference type="Pfam" id="PF18074">
    <property type="entry name" value="PriA_C"/>
    <property type="match status" value="1"/>
</dbReference>
<keyword evidence="4 12" id="KW-0547">Nucleotide-binding</keyword>
<dbReference type="GO" id="GO:0006302">
    <property type="term" value="P:double-strand break repair"/>
    <property type="evidence" value="ECO:0007669"/>
    <property type="project" value="InterPro"/>
</dbReference>
<dbReference type="InterPro" id="IPR005259">
    <property type="entry name" value="PriA"/>
</dbReference>
<evidence type="ECO:0000259" key="14">
    <source>
        <dbReference type="PROSITE" id="PS51192"/>
    </source>
</evidence>
<dbReference type="InterPro" id="IPR011545">
    <property type="entry name" value="DEAD/DEAH_box_helicase_dom"/>
</dbReference>
<dbReference type="AlphaFoldDB" id="A0A932I1E9"/>
<evidence type="ECO:0000256" key="2">
    <source>
        <dbReference type="ARBA" id="ARBA00022705"/>
    </source>
</evidence>
<dbReference type="HAMAP" id="MF_00983">
    <property type="entry name" value="PriA"/>
    <property type="match status" value="1"/>
</dbReference>
<organism evidence="15 16">
    <name type="scientific">Tectimicrobiota bacterium</name>
    <dbReference type="NCBI Taxonomy" id="2528274"/>
    <lineage>
        <taxon>Bacteria</taxon>
        <taxon>Pseudomonadati</taxon>
        <taxon>Nitrospinota/Tectimicrobiota group</taxon>
        <taxon>Candidatus Tectimicrobiota</taxon>
    </lineage>
</organism>
<dbReference type="Pfam" id="PF00270">
    <property type="entry name" value="DEAD"/>
    <property type="match status" value="1"/>
</dbReference>
<keyword evidence="8 12" id="KW-0067">ATP-binding</keyword>
<keyword evidence="3 12" id="KW-0479">Metal-binding</keyword>
<feature type="binding site" evidence="12">
    <location>
        <position position="580"/>
    </location>
    <ligand>
        <name>Zn(2+)</name>
        <dbReference type="ChEBI" id="CHEBI:29105"/>
        <label>2</label>
    </ligand>
</feature>
<dbReference type="InterPro" id="IPR040498">
    <property type="entry name" value="PriA_CRR"/>
</dbReference>
<evidence type="ECO:0000313" key="15">
    <source>
        <dbReference type="EMBL" id="MBI3127626.1"/>
    </source>
</evidence>
<dbReference type="InterPro" id="IPR027417">
    <property type="entry name" value="P-loop_NTPase"/>
</dbReference>
<keyword evidence="7 12" id="KW-0862">Zinc</keyword>
<comment type="catalytic activity">
    <reaction evidence="11 12">
        <text>ATP + H2O = ADP + phosphate + H(+)</text>
        <dbReference type="Rhea" id="RHEA:13065"/>
        <dbReference type="ChEBI" id="CHEBI:15377"/>
        <dbReference type="ChEBI" id="CHEBI:15378"/>
        <dbReference type="ChEBI" id="CHEBI:30616"/>
        <dbReference type="ChEBI" id="CHEBI:43474"/>
        <dbReference type="ChEBI" id="CHEBI:456216"/>
        <dbReference type="EC" id="5.6.2.4"/>
    </reaction>
</comment>
<dbReference type="NCBIfam" id="TIGR00595">
    <property type="entry name" value="priA"/>
    <property type="match status" value="1"/>
</dbReference>
<name>A0A932I1E9_UNCTE</name>
<feature type="region of interest" description="Disordered" evidence="13">
    <location>
        <begin position="287"/>
        <end position="310"/>
    </location>
</feature>
<evidence type="ECO:0000313" key="16">
    <source>
        <dbReference type="Proteomes" id="UP000782312"/>
    </source>
</evidence>
<sequence length="854" mass="92483">MGAVKYTLRPSRPAEAGRDARYVEVALNVPQLDTLTYRASPALAGRLAPGLRVWVPLGSRKVTGYVAAPPAGAPPAGLDPKNLKDIIETLEDEPLIGPEMLELTRWIASYYCCGWGEAIRAALPGLPERRVQTRFRLTEEGRREAVLEAAGLGLPGMEAGGSPRARLLAGLRKGPRTGDALAAALGRGARAELERLEAAGLAERVTEEKEGAAPLTIRMARLLAPLPPGEMEKLRKKAPRQSAALEALAAAPEGRMPLRELEAAAPGARAACAALAKRGAVRLEEDVVPPGAPAPGEGEEAPSSPPILNPAQRDAFEAVAGDLREGKFSVTLLHGVTGSGKTEVYLRLAEEAARMGRGSLVLVPEIGLTPQLLGRFRARFGDRAACLHSAYPERRREGEWRRAWKGEASVVVGTRSAVFAPVRSLGFIAVDEEHDASYKQEESPRYHARDAAIVRARRLGVPVVLGSATPSVESYHNARQGKYRLKELPARPGGRPLPGVRVVDLRKEPGKDARTPLLLGADLSRAIRERLERGEQALLFLNRRGFSSILLCRDCGAAVECPNCSAPLTFHREGGGRLRCHLCDAESRPPGLCPACGSGRVGYFGLGTERVEEAARARFPEARLVRMDRDTVKKPGDYDRLLASVRRGEADVLIGTQMAAKGHDFPRVTLVGVVLADVGLHLPDFRASERTFQLLTQVAGRAGRAELPGEAVIQTFRPEHYAVACAREHDYAGFYAKEIAARERAGYPPFRRLARLRFEAKEEAAAARAGEWSRRFLEKQGARPAGAGGEVEFLGPAPAPLERVRGLWRRHMLLKSRTSGRLGEAVRALMEAFGREKAPRSVQLIVDVDPQNLL</sequence>
<dbReference type="Gene3D" id="3.40.50.300">
    <property type="entry name" value="P-loop containing nucleotide triphosphate hydrolases"/>
    <property type="match status" value="2"/>
</dbReference>
<dbReference type="GO" id="GO:0006270">
    <property type="term" value="P:DNA replication initiation"/>
    <property type="evidence" value="ECO:0007669"/>
    <property type="project" value="TreeGrafter"/>
</dbReference>
<dbReference type="GO" id="GO:0005524">
    <property type="term" value="F:ATP binding"/>
    <property type="evidence" value="ECO:0007669"/>
    <property type="project" value="UniProtKB-UniRule"/>
</dbReference>
<dbReference type="EC" id="5.6.2.4" evidence="12"/>
<dbReference type="SUPFAM" id="SSF52540">
    <property type="entry name" value="P-loop containing nucleoside triphosphate hydrolases"/>
    <property type="match status" value="2"/>
</dbReference>
<evidence type="ECO:0000256" key="5">
    <source>
        <dbReference type="ARBA" id="ARBA00022801"/>
    </source>
</evidence>
<dbReference type="GO" id="GO:0043138">
    <property type="term" value="F:3'-5' DNA helicase activity"/>
    <property type="evidence" value="ECO:0007669"/>
    <property type="project" value="UniProtKB-EC"/>
</dbReference>
<dbReference type="GO" id="GO:0016787">
    <property type="term" value="F:hydrolase activity"/>
    <property type="evidence" value="ECO:0007669"/>
    <property type="project" value="UniProtKB-KW"/>
</dbReference>
<dbReference type="InterPro" id="IPR014001">
    <property type="entry name" value="Helicase_ATP-bd"/>
</dbReference>
<evidence type="ECO:0000256" key="6">
    <source>
        <dbReference type="ARBA" id="ARBA00022806"/>
    </source>
</evidence>
<dbReference type="InterPro" id="IPR001650">
    <property type="entry name" value="Helicase_C-like"/>
</dbReference>
<dbReference type="Proteomes" id="UP000782312">
    <property type="component" value="Unassembled WGS sequence"/>
</dbReference>
<comment type="catalytic activity">
    <reaction evidence="12">
        <text>Couples ATP hydrolysis with the unwinding of duplex DNA by translocating in the 3'-5' direction.</text>
        <dbReference type="EC" id="5.6.2.4"/>
    </reaction>
</comment>
<keyword evidence="1 12" id="KW-0639">Primosome</keyword>
<feature type="binding site" evidence="12">
    <location>
        <position position="596"/>
    </location>
    <ligand>
        <name>Zn(2+)</name>
        <dbReference type="ChEBI" id="CHEBI:29105"/>
        <label>1</label>
    </ligand>
</feature>
<evidence type="ECO:0000256" key="13">
    <source>
        <dbReference type="SAM" id="MobiDB-lite"/>
    </source>
</evidence>
<evidence type="ECO:0000256" key="8">
    <source>
        <dbReference type="ARBA" id="ARBA00022840"/>
    </source>
</evidence>
<feature type="binding site" evidence="12">
    <location>
        <position position="552"/>
    </location>
    <ligand>
        <name>Zn(2+)</name>
        <dbReference type="ChEBI" id="CHEBI:29105"/>
        <label>1</label>
    </ligand>
</feature>
<comment type="similarity">
    <text evidence="12">Belongs to the helicase family. PriA subfamily.</text>
</comment>
<feature type="domain" description="Helicase ATP-binding" evidence="14">
    <location>
        <begin position="322"/>
        <end position="488"/>
    </location>
</feature>
<comment type="caution">
    <text evidence="15">The sequence shown here is derived from an EMBL/GenBank/DDBJ whole genome shotgun (WGS) entry which is preliminary data.</text>
</comment>
<dbReference type="CDD" id="cd18804">
    <property type="entry name" value="SF2_C_priA"/>
    <property type="match status" value="1"/>
</dbReference>
<dbReference type="Pfam" id="PF18319">
    <property type="entry name" value="Zn_ribbon_PriA"/>
    <property type="match status" value="1"/>
</dbReference>
<feature type="binding site" evidence="12">
    <location>
        <position position="593"/>
    </location>
    <ligand>
        <name>Zn(2+)</name>
        <dbReference type="ChEBI" id="CHEBI:29105"/>
        <label>1</label>
    </ligand>
</feature>
<keyword evidence="2 12" id="KW-0235">DNA replication</keyword>
<comment type="function">
    <text evidence="12">Initiates the restart of stalled replication forks, which reloads the replicative helicase on sites other than the origin of replication. Recognizes and binds to abandoned replication forks and remodels them to uncover a helicase loading site. Promotes assembly of the primosome at these replication forks.</text>
</comment>
<dbReference type="PROSITE" id="PS51192">
    <property type="entry name" value="HELICASE_ATP_BIND_1"/>
    <property type="match status" value="1"/>
</dbReference>
<gene>
    <name evidence="12 15" type="primary">priA</name>
    <name evidence="15" type="ORF">HYZ11_08500</name>
</gene>
<dbReference type="FunFam" id="3.40.50.300:FF:000489">
    <property type="entry name" value="Primosome assembly protein PriA"/>
    <property type="match status" value="1"/>
</dbReference>
<dbReference type="InterPro" id="IPR041236">
    <property type="entry name" value="PriA_C"/>
</dbReference>
<dbReference type="SMART" id="SM00487">
    <property type="entry name" value="DEXDc"/>
    <property type="match status" value="1"/>
</dbReference>
<keyword evidence="5 12" id="KW-0378">Hydrolase</keyword>
<evidence type="ECO:0000256" key="10">
    <source>
        <dbReference type="ARBA" id="ARBA00023235"/>
    </source>
</evidence>